<name>A0A0A9XQH7_LYGHE</name>
<dbReference type="PIRSF" id="PIRSF000709">
    <property type="entry name" value="6PFK_2-Ptase"/>
    <property type="match status" value="1"/>
</dbReference>
<dbReference type="InterPro" id="IPR003094">
    <property type="entry name" value="6Pfruct_kin"/>
</dbReference>
<dbReference type="SUPFAM" id="SSF53254">
    <property type="entry name" value="Phosphoglycerate mutase-like"/>
    <property type="match status" value="1"/>
</dbReference>
<sequence length="104" mass="12097">MTYEEIAILDPRGYAERKRDKLNYTYPKGESYKDVIDRIERVIFELERTDVPVIVIAHQAVIRCLYGYFMDQSIEMIPHISVPLHTVIKILPHAYGTDTSCHSV</sequence>
<keyword evidence="2" id="KW-0808">Transferase</keyword>
<keyword evidence="2" id="KW-0418">Kinase</keyword>
<organism evidence="2">
    <name type="scientific">Lygus hesperus</name>
    <name type="common">Western plant bug</name>
    <dbReference type="NCBI Taxonomy" id="30085"/>
    <lineage>
        <taxon>Eukaryota</taxon>
        <taxon>Metazoa</taxon>
        <taxon>Ecdysozoa</taxon>
        <taxon>Arthropoda</taxon>
        <taxon>Hexapoda</taxon>
        <taxon>Insecta</taxon>
        <taxon>Pterygota</taxon>
        <taxon>Neoptera</taxon>
        <taxon>Paraneoptera</taxon>
        <taxon>Hemiptera</taxon>
        <taxon>Heteroptera</taxon>
        <taxon>Panheteroptera</taxon>
        <taxon>Cimicomorpha</taxon>
        <taxon>Miridae</taxon>
        <taxon>Mirini</taxon>
        <taxon>Lygus</taxon>
    </lineage>
</organism>
<comment type="similarity">
    <text evidence="1">In the C-terminal section; belongs to the phosphoglycerate mutase family.</text>
</comment>
<evidence type="ECO:0000256" key="1">
    <source>
        <dbReference type="ARBA" id="ARBA00008408"/>
    </source>
</evidence>
<proteinExistence type="inferred from homology"/>
<dbReference type="InterPro" id="IPR029033">
    <property type="entry name" value="His_PPase_superfam"/>
</dbReference>
<dbReference type="EMBL" id="GBHO01022526">
    <property type="protein sequence ID" value="JAG21078.1"/>
    <property type="molecule type" value="Transcribed_RNA"/>
</dbReference>
<evidence type="ECO:0000313" key="2">
    <source>
        <dbReference type="EMBL" id="JAG21078.1"/>
    </source>
</evidence>
<dbReference type="GO" id="GO:0006003">
    <property type="term" value="P:fructose 2,6-bisphosphate metabolic process"/>
    <property type="evidence" value="ECO:0007669"/>
    <property type="project" value="InterPro"/>
</dbReference>
<dbReference type="PANTHER" id="PTHR10606:SF44">
    <property type="entry name" value="6-PHOSPHOFRUCTO 2-KINASE_FRUCTOSE 2,6-BISPHOSPHATASE LONG FORM"/>
    <property type="match status" value="1"/>
</dbReference>
<dbReference type="AlphaFoldDB" id="A0A0A9XQH7"/>
<dbReference type="Gene3D" id="3.40.50.1240">
    <property type="entry name" value="Phosphoglycerate mutase-like"/>
    <property type="match status" value="1"/>
</dbReference>
<dbReference type="GO" id="GO:0003873">
    <property type="term" value="F:6-phosphofructo-2-kinase activity"/>
    <property type="evidence" value="ECO:0007669"/>
    <property type="project" value="TreeGrafter"/>
</dbReference>
<dbReference type="PANTHER" id="PTHR10606">
    <property type="entry name" value="6-PHOSPHOFRUCTO-2-KINASE/FRUCTOSE-2,6-BISPHOSPHATASE"/>
    <property type="match status" value="1"/>
</dbReference>
<dbReference type="CDD" id="cd07067">
    <property type="entry name" value="HP_PGM_like"/>
    <property type="match status" value="1"/>
</dbReference>
<accession>A0A0A9XQH7</accession>
<dbReference type="Pfam" id="PF00300">
    <property type="entry name" value="His_Phos_1"/>
    <property type="match status" value="1"/>
</dbReference>
<reference evidence="2" key="2">
    <citation type="submission" date="2014-07" db="EMBL/GenBank/DDBJ databases">
        <authorList>
            <person name="Hull J."/>
        </authorList>
    </citation>
    <scope>NUCLEOTIDE SEQUENCE</scope>
</reference>
<dbReference type="GO" id="GO:0004331">
    <property type="term" value="F:fructose-2,6-bisphosphate 2-phosphatase activity"/>
    <property type="evidence" value="ECO:0007669"/>
    <property type="project" value="TreeGrafter"/>
</dbReference>
<reference evidence="2" key="1">
    <citation type="journal article" date="2014" name="PLoS ONE">
        <title>Transcriptome-Based Identification of ABC Transporters in the Western Tarnished Plant Bug Lygus hesperus.</title>
        <authorList>
            <person name="Hull J.J."/>
            <person name="Chaney K."/>
            <person name="Geib S.M."/>
            <person name="Fabrick J.A."/>
            <person name="Brent C.S."/>
            <person name="Walsh D."/>
            <person name="Lavine L.C."/>
        </authorList>
    </citation>
    <scope>NUCLEOTIDE SEQUENCE</scope>
</reference>
<protein>
    <submittedName>
        <fullName evidence="2">6-phosphofructo-2-kinase/fructose-2, 6-bisphosphatase</fullName>
    </submittedName>
</protein>
<gene>
    <name evidence="2" type="primary">FKFBP</name>
    <name evidence="2" type="ORF">CM83_1569</name>
</gene>
<dbReference type="GO" id="GO:0005829">
    <property type="term" value="C:cytosol"/>
    <property type="evidence" value="ECO:0007669"/>
    <property type="project" value="TreeGrafter"/>
</dbReference>
<dbReference type="InterPro" id="IPR013078">
    <property type="entry name" value="His_Pase_superF_clade-1"/>
</dbReference>
<dbReference type="GO" id="GO:0005524">
    <property type="term" value="F:ATP binding"/>
    <property type="evidence" value="ECO:0007669"/>
    <property type="project" value="InterPro"/>
</dbReference>